<dbReference type="EMBL" id="MN739312">
    <property type="protein sequence ID" value="QHS98024.1"/>
    <property type="molecule type" value="Genomic_DNA"/>
</dbReference>
<feature type="transmembrane region" description="Helical" evidence="1">
    <location>
        <begin position="40"/>
        <end position="69"/>
    </location>
</feature>
<accession>A0A6C0C2L9</accession>
<proteinExistence type="predicted"/>
<keyword evidence="1" id="KW-1133">Transmembrane helix</keyword>
<protein>
    <submittedName>
        <fullName evidence="2">Uncharacterized protein</fullName>
    </submittedName>
</protein>
<reference evidence="2" key="1">
    <citation type="journal article" date="2020" name="Nature">
        <title>Giant virus diversity and host interactions through global metagenomics.</title>
        <authorList>
            <person name="Schulz F."/>
            <person name="Roux S."/>
            <person name="Paez-Espino D."/>
            <person name="Jungbluth S."/>
            <person name="Walsh D.A."/>
            <person name="Denef V.J."/>
            <person name="McMahon K.D."/>
            <person name="Konstantinidis K.T."/>
            <person name="Eloe-Fadrosh E.A."/>
            <person name="Kyrpides N.C."/>
            <person name="Woyke T."/>
        </authorList>
    </citation>
    <scope>NUCLEOTIDE SEQUENCE</scope>
    <source>
        <strain evidence="2">GVMAG-M-3300020182-84</strain>
    </source>
</reference>
<organism evidence="2">
    <name type="scientific">viral metagenome</name>
    <dbReference type="NCBI Taxonomy" id="1070528"/>
    <lineage>
        <taxon>unclassified sequences</taxon>
        <taxon>metagenomes</taxon>
        <taxon>organismal metagenomes</taxon>
    </lineage>
</organism>
<sequence length="143" mass="16006">MLSFTPIEITLLVIFIFYLTLNIETPLVIAEVIESPFGLLALLLLLLFLFFYGNPIIAVLFVFVAYELLKRSSFTTGRSALAEHTPTQLKKDIQMEMMNPKKEATLEEELVNKMAPVGKGELPQLIDTNFKPLAAKMDGASKI</sequence>
<keyword evidence="1" id="KW-0472">Membrane</keyword>
<evidence type="ECO:0000313" key="2">
    <source>
        <dbReference type="EMBL" id="QHS98024.1"/>
    </source>
</evidence>
<evidence type="ECO:0000256" key="1">
    <source>
        <dbReference type="SAM" id="Phobius"/>
    </source>
</evidence>
<name>A0A6C0C2L9_9ZZZZ</name>
<dbReference type="AlphaFoldDB" id="A0A6C0C2L9"/>
<keyword evidence="1" id="KW-0812">Transmembrane</keyword>